<dbReference type="InterPro" id="IPR007110">
    <property type="entry name" value="Ig-like_dom"/>
</dbReference>
<feature type="transmembrane region" description="Helical" evidence="10">
    <location>
        <begin position="677"/>
        <end position="699"/>
    </location>
</feature>
<accession>A0A673KMY0</accession>
<evidence type="ECO:0000259" key="12">
    <source>
        <dbReference type="PROSITE" id="PS50853"/>
    </source>
</evidence>
<dbReference type="GO" id="GO:0007399">
    <property type="term" value="P:nervous system development"/>
    <property type="evidence" value="ECO:0007669"/>
    <property type="project" value="UniProtKB-ARBA"/>
</dbReference>
<dbReference type="FunFam" id="2.60.40.10:FF:000043">
    <property type="entry name" value="roundabout homolog 2 isoform X2"/>
    <property type="match status" value="1"/>
</dbReference>
<feature type="domain" description="Fibronectin type-III" evidence="12">
    <location>
        <begin position="351"/>
        <end position="446"/>
    </location>
</feature>
<keyword evidence="7" id="KW-1015">Disulfide bond</keyword>
<evidence type="ECO:0000256" key="7">
    <source>
        <dbReference type="ARBA" id="ARBA00023157"/>
    </source>
</evidence>
<dbReference type="InterPro" id="IPR013783">
    <property type="entry name" value="Ig-like_fold"/>
</dbReference>
<keyword evidence="4" id="KW-0677">Repeat</keyword>
<proteinExistence type="predicted"/>
<feature type="domain" description="Ig-like" evidence="11">
    <location>
        <begin position="80"/>
        <end position="165"/>
    </location>
</feature>
<feature type="domain" description="Fibronectin type-III" evidence="12">
    <location>
        <begin position="464"/>
        <end position="556"/>
    </location>
</feature>
<dbReference type="InterPro" id="IPR003599">
    <property type="entry name" value="Ig_sub"/>
</dbReference>
<organism evidence="13 14">
    <name type="scientific">Sinocyclocheilus rhinocerous</name>
    <dbReference type="NCBI Taxonomy" id="307959"/>
    <lineage>
        <taxon>Eukaryota</taxon>
        <taxon>Metazoa</taxon>
        <taxon>Chordata</taxon>
        <taxon>Craniata</taxon>
        <taxon>Vertebrata</taxon>
        <taxon>Euteleostomi</taxon>
        <taxon>Actinopterygii</taxon>
        <taxon>Neopterygii</taxon>
        <taxon>Teleostei</taxon>
        <taxon>Ostariophysi</taxon>
        <taxon>Cypriniformes</taxon>
        <taxon>Cyprinidae</taxon>
        <taxon>Cyprininae</taxon>
        <taxon>Sinocyclocheilus</taxon>
    </lineage>
</organism>
<evidence type="ECO:0000313" key="14">
    <source>
        <dbReference type="Proteomes" id="UP000472270"/>
    </source>
</evidence>
<dbReference type="Proteomes" id="UP000472270">
    <property type="component" value="Unassembled WGS sequence"/>
</dbReference>
<dbReference type="PANTHER" id="PTHR12231">
    <property type="entry name" value="CTX-RELATED TYPE I TRANSMEMBRANE PROTEIN"/>
    <property type="match status" value="1"/>
</dbReference>
<dbReference type="FunFam" id="2.60.40.10:FF:000008">
    <property type="entry name" value="roundabout homolog 2 isoform X2"/>
    <property type="match status" value="1"/>
</dbReference>
<dbReference type="Pfam" id="PF00041">
    <property type="entry name" value="fn3"/>
    <property type="match status" value="3"/>
</dbReference>
<dbReference type="InterPro" id="IPR036179">
    <property type="entry name" value="Ig-like_dom_sf"/>
</dbReference>
<dbReference type="FunFam" id="2.60.40.10:FF:000053">
    <property type="entry name" value="Roundabout guidance receptor 1"/>
    <property type="match status" value="1"/>
</dbReference>
<dbReference type="InterPro" id="IPR051170">
    <property type="entry name" value="Neural/epithelial_adhesion"/>
</dbReference>
<dbReference type="SMART" id="SM00060">
    <property type="entry name" value="FN3"/>
    <property type="match status" value="3"/>
</dbReference>
<dbReference type="Pfam" id="PF07679">
    <property type="entry name" value="I-set"/>
    <property type="match status" value="3"/>
</dbReference>
<evidence type="ECO:0000256" key="10">
    <source>
        <dbReference type="SAM" id="Phobius"/>
    </source>
</evidence>
<keyword evidence="6 10" id="KW-0472">Membrane</keyword>
<evidence type="ECO:0000256" key="5">
    <source>
        <dbReference type="ARBA" id="ARBA00022989"/>
    </source>
</evidence>
<dbReference type="PANTHER" id="PTHR12231:SF236">
    <property type="entry name" value="ROUNDABOUT HOMOLOG 3"/>
    <property type="match status" value="1"/>
</dbReference>
<evidence type="ECO:0000256" key="4">
    <source>
        <dbReference type="ARBA" id="ARBA00022737"/>
    </source>
</evidence>
<feature type="domain" description="Ig-like" evidence="11">
    <location>
        <begin position="1"/>
        <end position="75"/>
    </location>
</feature>
<feature type="domain" description="Ig-like" evidence="11">
    <location>
        <begin position="248"/>
        <end position="334"/>
    </location>
</feature>
<evidence type="ECO:0000256" key="8">
    <source>
        <dbReference type="ARBA" id="ARBA00023319"/>
    </source>
</evidence>
<dbReference type="SMART" id="SM00408">
    <property type="entry name" value="IGc2"/>
    <property type="match status" value="4"/>
</dbReference>
<feature type="domain" description="Ig-like" evidence="11">
    <location>
        <begin position="170"/>
        <end position="237"/>
    </location>
</feature>
<protein>
    <submittedName>
        <fullName evidence="13">Roundabout guidance receptor 3</fullName>
    </submittedName>
</protein>
<evidence type="ECO:0000256" key="9">
    <source>
        <dbReference type="SAM" id="MobiDB-lite"/>
    </source>
</evidence>
<dbReference type="Pfam" id="PF13927">
    <property type="entry name" value="Ig_3"/>
    <property type="match status" value="1"/>
</dbReference>
<dbReference type="FunFam" id="2.60.40.10:FF:000055">
    <property type="entry name" value="roundabout homolog 1 isoform X2"/>
    <property type="match status" value="1"/>
</dbReference>
<evidence type="ECO:0000259" key="11">
    <source>
        <dbReference type="PROSITE" id="PS50835"/>
    </source>
</evidence>
<name>A0A673KMY0_9TELE</name>
<dbReference type="InterPro" id="IPR036116">
    <property type="entry name" value="FN3_sf"/>
</dbReference>
<dbReference type="SMART" id="SM00409">
    <property type="entry name" value="IG"/>
    <property type="match status" value="4"/>
</dbReference>
<keyword evidence="5 10" id="KW-1133">Transmembrane helix</keyword>
<dbReference type="FunFam" id="2.60.40.10:FF:000058">
    <property type="entry name" value="roundabout homolog 2 isoform X3"/>
    <property type="match status" value="1"/>
</dbReference>
<dbReference type="CDD" id="cd00063">
    <property type="entry name" value="FN3"/>
    <property type="match status" value="3"/>
</dbReference>
<dbReference type="PROSITE" id="PS50853">
    <property type="entry name" value="FN3"/>
    <property type="match status" value="3"/>
</dbReference>
<keyword evidence="3" id="KW-0732">Signal</keyword>
<reference evidence="13" key="1">
    <citation type="submission" date="2025-08" db="UniProtKB">
        <authorList>
            <consortium name="Ensembl"/>
        </authorList>
    </citation>
    <scope>IDENTIFICATION</scope>
</reference>
<dbReference type="InterPro" id="IPR003961">
    <property type="entry name" value="FN3_dom"/>
</dbReference>
<reference evidence="13" key="2">
    <citation type="submission" date="2025-09" db="UniProtKB">
        <authorList>
            <consortium name="Ensembl"/>
        </authorList>
    </citation>
    <scope>IDENTIFICATION</scope>
</reference>
<keyword evidence="2 10" id="KW-0812">Transmembrane</keyword>
<feature type="domain" description="Fibronectin type-III" evidence="12">
    <location>
        <begin position="561"/>
        <end position="656"/>
    </location>
</feature>
<dbReference type="FunFam" id="2.60.40.10:FF:000065">
    <property type="entry name" value="roundabout homolog 1 isoform X3"/>
    <property type="match status" value="1"/>
</dbReference>
<keyword evidence="14" id="KW-1185">Reference proteome</keyword>
<dbReference type="Gene3D" id="2.60.40.10">
    <property type="entry name" value="Immunoglobulins"/>
    <property type="match status" value="7"/>
</dbReference>
<evidence type="ECO:0000256" key="1">
    <source>
        <dbReference type="ARBA" id="ARBA00004167"/>
    </source>
</evidence>
<evidence type="ECO:0000256" key="2">
    <source>
        <dbReference type="ARBA" id="ARBA00022692"/>
    </source>
</evidence>
<comment type="subcellular location">
    <subcellularLocation>
        <location evidence="1">Membrane</location>
        <topology evidence="1">Single-pass membrane protein</topology>
    </subcellularLocation>
</comment>
<sequence length="950" mass="104199">AGEPAVLECVPPRGHPEPTVSWKRNNVRVNDKDGRISMRGGKLMISHTRKSDAGMYVCVGTNMVGERDSDPAELVVFERPVFIRRPVNQIVLAEETVDFLCEVHGDPSPTVRWSRDEGELPRGRQDSIRGDNSLRLIRVRAEDEGTYTCVTENSVGKTEASAVLQVHVPPQFDVRPQDQVAAQGRTVTFQCGTQGNPLPAVFWQKEGSQVSATYDSGYYICQAISVAGSVLAKALLEVKTCPSDLVPPIIRQGPANQTLALGSSAQLQCHVMGRPIPSVRWEKDGQSILSDDIHISLMENGTLHISGLKETDSGTYTCVVSSSTGETSWSGTVTVKGSVQAFFSSLQLPGPPQKPMVTDVTSNSVTLTWQPNPHEGGAAVTSYIIEAFSQSVGSTWQTVADLVRLEKHTVSGLYPNTVYLFIIRAVNSFGLSDPSPISEPVRTQDGPEGQGKDQAHVQMDLGGVKVRLQTPKVLSPTSVQITWTLDQHPRYIEGYRLYYRPVGSVWMIQDIKAGSLHTAVLTELHRGKEYEFKMRPYYNEFQGIDSEIAVVHTPDEVLSGPPQGVSVVQLSNSSIVRVSWQPPPPDVPEELILEYRVWCVGNESQQMINRSVDGDMLWVMLDGLLPESMYSVQVAAVTSAGVGAHSQPVFIFLSEYLVKDDTVSLSEQITGVVRQPAFIAGIGVSSWMVLMGFSTWIYCRHRRRKELGHYTTSFAYTPAGNLLPCLLESHLGNYPWLADSWPTSNFSRNGKDSVNCCAGRLDSTDQYYNSKTSVMGVPLHYGTVPLTNHTSYNSLICFPASGLSNYLNQNAKYSPASNEGAIYCTINPADADGHDVCSLYSQGPDPYTSTPILGLTGVLICSCLYSPEEDEEWCPPLPERSYLIEGLEDAATLPLRGEGTNRATTYSLQSTATLTPSPKLKNILAASQKKCTQKHHKCCPDDLWTILHVF</sequence>
<evidence type="ECO:0000256" key="6">
    <source>
        <dbReference type="ARBA" id="ARBA00023136"/>
    </source>
</evidence>
<evidence type="ECO:0000256" key="3">
    <source>
        <dbReference type="ARBA" id="ARBA00022729"/>
    </source>
</evidence>
<keyword evidence="8" id="KW-0393">Immunoglobulin domain</keyword>
<dbReference type="AlphaFoldDB" id="A0A673KMY0"/>
<feature type="region of interest" description="Disordered" evidence="9">
    <location>
        <begin position="434"/>
        <end position="453"/>
    </location>
</feature>
<dbReference type="SUPFAM" id="SSF48726">
    <property type="entry name" value="Immunoglobulin"/>
    <property type="match status" value="4"/>
</dbReference>
<dbReference type="GO" id="GO:0016020">
    <property type="term" value="C:membrane"/>
    <property type="evidence" value="ECO:0007669"/>
    <property type="project" value="UniProtKB-SubCell"/>
</dbReference>
<dbReference type="InterPro" id="IPR013098">
    <property type="entry name" value="Ig_I-set"/>
</dbReference>
<dbReference type="InterPro" id="IPR003598">
    <property type="entry name" value="Ig_sub2"/>
</dbReference>
<dbReference type="SUPFAM" id="SSF49265">
    <property type="entry name" value="Fibronectin type III"/>
    <property type="match status" value="2"/>
</dbReference>
<dbReference type="PROSITE" id="PS50835">
    <property type="entry name" value="IG_LIKE"/>
    <property type="match status" value="4"/>
</dbReference>
<evidence type="ECO:0000313" key="13">
    <source>
        <dbReference type="Ensembl" id="ENSSRHP00000064750.1"/>
    </source>
</evidence>
<dbReference type="Ensembl" id="ENSSRHT00000066537.1">
    <property type="protein sequence ID" value="ENSSRHP00000064750.1"/>
    <property type="gene ID" value="ENSSRHG00000032256.1"/>
</dbReference>